<reference evidence="2" key="1">
    <citation type="submission" date="2022-10" db="EMBL/GenBank/DDBJ databases">
        <title>Genome assembly of Pristionchus species.</title>
        <authorList>
            <person name="Yoshida K."/>
            <person name="Sommer R.J."/>
        </authorList>
    </citation>
    <scope>NUCLEOTIDE SEQUENCE [LARGE SCALE GENOMIC DNA]</scope>
    <source>
        <strain evidence="2">RS5460</strain>
    </source>
</reference>
<feature type="non-terminal residue" evidence="1">
    <location>
        <position position="1"/>
    </location>
</feature>
<accession>A0AAN5C6P3</accession>
<gene>
    <name evidence="1" type="ORF">PMAYCL1PPCAC_01144</name>
</gene>
<organism evidence="1 2">
    <name type="scientific">Pristionchus mayeri</name>
    <dbReference type="NCBI Taxonomy" id="1317129"/>
    <lineage>
        <taxon>Eukaryota</taxon>
        <taxon>Metazoa</taxon>
        <taxon>Ecdysozoa</taxon>
        <taxon>Nematoda</taxon>
        <taxon>Chromadorea</taxon>
        <taxon>Rhabditida</taxon>
        <taxon>Rhabditina</taxon>
        <taxon>Diplogasteromorpha</taxon>
        <taxon>Diplogasteroidea</taxon>
        <taxon>Neodiplogasteridae</taxon>
        <taxon>Pristionchus</taxon>
    </lineage>
</organism>
<keyword evidence="2" id="KW-1185">Reference proteome</keyword>
<sequence>QNRLRTHGLYFLFTAFGTRPDGEFMKKWSLFHGNAVFTDTLRMAMNPLSGTHSIRQTLSTILECAENA</sequence>
<dbReference type="Proteomes" id="UP001328107">
    <property type="component" value="Unassembled WGS sequence"/>
</dbReference>
<dbReference type="AlphaFoldDB" id="A0AAN5C6P3"/>
<proteinExistence type="predicted"/>
<name>A0AAN5C6P3_9BILA</name>
<evidence type="ECO:0000313" key="1">
    <source>
        <dbReference type="EMBL" id="GMR30949.1"/>
    </source>
</evidence>
<feature type="non-terminal residue" evidence="1">
    <location>
        <position position="68"/>
    </location>
</feature>
<comment type="caution">
    <text evidence="1">The sequence shown here is derived from an EMBL/GenBank/DDBJ whole genome shotgun (WGS) entry which is preliminary data.</text>
</comment>
<dbReference type="EMBL" id="BTRK01000001">
    <property type="protein sequence ID" value="GMR30949.1"/>
    <property type="molecule type" value="Genomic_DNA"/>
</dbReference>
<evidence type="ECO:0000313" key="2">
    <source>
        <dbReference type="Proteomes" id="UP001328107"/>
    </source>
</evidence>
<protein>
    <submittedName>
        <fullName evidence="1">Uncharacterized protein</fullName>
    </submittedName>
</protein>